<protein>
    <submittedName>
        <fullName evidence="1">Uncharacterized protein</fullName>
    </submittedName>
</protein>
<organism evidence="1">
    <name type="scientific">marine metagenome</name>
    <dbReference type="NCBI Taxonomy" id="408172"/>
    <lineage>
        <taxon>unclassified sequences</taxon>
        <taxon>metagenomes</taxon>
        <taxon>ecological metagenomes</taxon>
    </lineage>
</organism>
<proteinExistence type="predicted"/>
<accession>A0A381X4N7</accession>
<dbReference type="AlphaFoldDB" id="A0A381X4N7"/>
<gene>
    <name evidence="1" type="ORF">METZ01_LOCUS112366</name>
</gene>
<dbReference type="EMBL" id="UINC01013843">
    <property type="protein sequence ID" value="SVA59512.1"/>
    <property type="molecule type" value="Genomic_DNA"/>
</dbReference>
<evidence type="ECO:0000313" key="1">
    <source>
        <dbReference type="EMBL" id="SVA59512.1"/>
    </source>
</evidence>
<reference evidence="1" key="1">
    <citation type="submission" date="2018-05" db="EMBL/GenBank/DDBJ databases">
        <authorList>
            <person name="Lanie J.A."/>
            <person name="Ng W.-L."/>
            <person name="Kazmierczak K.M."/>
            <person name="Andrzejewski T.M."/>
            <person name="Davidsen T.M."/>
            <person name="Wayne K.J."/>
            <person name="Tettelin H."/>
            <person name="Glass J.I."/>
            <person name="Rusch D."/>
            <person name="Podicherti R."/>
            <person name="Tsui H.-C.T."/>
            <person name="Winkler M.E."/>
        </authorList>
    </citation>
    <scope>NUCLEOTIDE SEQUENCE</scope>
</reference>
<sequence>MRRYVYAGLALTMIGVATELPAQDTEWNRYSLEELGGVFVRAEASPACESAGLTVDVLRMETESTLLEAEVEILTEQEMLRNPALPELRITVECAEGGSAGFAYAVSVRVQQSVQMTRDPQVQLSEAVTWYTTTVGIGASGSAAQEALQESTKGRVEEFAAAYVAANNAAADPTGGSPR</sequence>
<name>A0A381X4N7_9ZZZZ</name>